<evidence type="ECO:0000256" key="1">
    <source>
        <dbReference type="ARBA" id="ARBA00008136"/>
    </source>
</evidence>
<comment type="caution">
    <text evidence="9">The sequence shown here is derived from an EMBL/GenBank/DDBJ whole genome shotgun (WGS) entry which is preliminary data.</text>
</comment>
<evidence type="ECO:0000256" key="8">
    <source>
        <dbReference type="RuleBase" id="RU364100"/>
    </source>
</evidence>
<reference evidence="9 10" key="1">
    <citation type="submission" date="2024-09" db="EMBL/GenBank/DDBJ databases">
        <authorList>
            <person name="Sun Q."/>
            <person name="Mori K."/>
        </authorList>
    </citation>
    <scope>NUCLEOTIDE SEQUENCE [LARGE SCALE GENOMIC DNA]</scope>
    <source>
        <strain evidence="9 10">CCM 8677</strain>
    </source>
</reference>
<name>A0ABV6ICH5_9BURK</name>
<keyword evidence="4 8" id="KW-0378">Hydrolase</keyword>
<dbReference type="InterPro" id="IPR003738">
    <property type="entry name" value="SRAP"/>
</dbReference>
<proteinExistence type="inferred from homology"/>
<evidence type="ECO:0000256" key="5">
    <source>
        <dbReference type="ARBA" id="ARBA00023124"/>
    </source>
</evidence>
<evidence type="ECO:0000313" key="10">
    <source>
        <dbReference type="Proteomes" id="UP001589844"/>
    </source>
</evidence>
<dbReference type="PANTHER" id="PTHR13604">
    <property type="entry name" value="DC12-RELATED"/>
    <property type="match status" value="1"/>
</dbReference>
<evidence type="ECO:0000256" key="4">
    <source>
        <dbReference type="ARBA" id="ARBA00022801"/>
    </source>
</evidence>
<dbReference type="EMBL" id="JBHLXJ010000007">
    <property type="protein sequence ID" value="MFC0349498.1"/>
    <property type="molecule type" value="Genomic_DNA"/>
</dbReference>
<comment type="similarity">
    <text evidence="1 8">Belongs to the SOS response-associated peptidase family.</text>
</comment>
<protein>
    <recommendedName>
        <fullName evidence="8">Abasic site processing protein</fullName>
        <ecNumber evidence="8">3.4.-.-</ecNumber>
    </recommendedName>
</protein>
<sequence length="243" mass="27704">MCVNYTPSRKDQMVKKFFAIDKTGSDRANNEWEPEAWQDYAAPFITHDGLRRRQALRGNYGFIPKSKLPKGKRFSTMNARAETIGELTSYARAWRAGQRCLIPLQNFFEPNYESGASVRWQIGVNTSTDFAVAGLYRIWDEEDGQQSFSFTQITINADEHPLISRFQQPGDEKRGLVIIPEQDYDDWLDCSNPEMARAFLQLYPADAMWAKAAPLPKRISKKSSNAEPSLPLLPSLPIQTSLF</sequence>
<dbReference type="PANTHER" id="PTHR13604:SF0">
    <property type="entry name" value="ABASIC SITE PROCESSING PROTEIN HMCES"/>
    <property type="match status" value="1"/>
</dbReference>
<dbReference type="Proteomes" id="UP001589844">
    <property type="component" value="Unassembled WGS sequence"/>
</dbReference>
<keyword evidence="7" id="KW-0456">Lyase</keyword>
<dbReference type="RefSeq" id="WP_390211146.1">
    <property type="nucleotide sequence ID" value="NZ_JBHLXJ010000007.1"/>
</dbReference>
<keyword evidence="3" id="KW-0227">DNA damage</keyword>
<organism evidence="9 10">
    <name type="scientific">Undibacterium danionis</name>
    <dbReference type="NCBI Taxonomy" id="1812100"/>
    <lineage>
        <taxon>Bacteria</taxon>
        <taxon>Pseudomonadati</taxon>
        <taxon>Pseudomonadota</taxon>
        <taxon>Betaproteobacteria</taxon>
        <taxon>Burkholderiales</taxon>
        <taxon>Oxalobacteraceae</taxon>
        <taxon>Undibacterium</taxon>
    </lineage>
</organism>
<keyword evidence="6" id="KW-0238">DNA-binding</keyword>
<evidence type="ECO:0000256" key="2">
    <source>
        <dbReference type="ARBA" id="ARBA00022670"/>
    </source>
</evidence>
<dbReference type="InterPro" id="IPR036590">
    <property type="entry name" value="SRAP-like"/>
</dbReference>
<dbReference type="EC" id="3.4.-.-" evidence="8"/>
<evidence type="ECO:0000313" key="9">
    <source>
        <dbReference type="EMBL" id="MFC0349498.1"/>
    </source>
</evidence>
<keyword evidence="2 8" id="KW-0645">Protease</keyword>
<keyword evidence="10" id="KW-1185">Reference proteome</keyword>
<evidence type="ECO:0000256" key="7">
    <source>
        <dbReference type="ARBA" id="ARBA00023239"/>
    </source>
</evidence>
<dbReference type="Pfam" id="PF02586">
    <property type="entry name" value="SRAP"/>
    <property type="match status" value="1"/>
</dbReference>
<dbReference type="SUPFAM" id="SSF143081">
    <property type="entry name" value="BB1717-like"/>
    <property type="match status" value="1"/>
</dbReference>
<accession>A0ABV6ICH5</accession>
<evidence type="ECO:0000256" key="3">
    <source>
        <dbReference type="ARBA" id="ARBA00022763"/>
    </source>
</evidence>
<dbReference type="Gene3D" id="3.90.1680.10">
    <property type="entry name" value="SOS response associated peptidase-like"/>
    <property type="match status" value="1"/>
</dbReference>
<evidence type="ECO:0000256" key="6">
    <source>
        <dbReference type="ARBA" id="ARBA00023125"/>
    </source>
</evidence>
<keyword evidence="5" id="KW-0190">Covalent protein-DNA linkage</keyword>
<gene>
    <name evidence="9" type="ORF">ACFFJH_06745</name>
</gene>